<accession>A0ABN2TUI2</accession>
<evidence type="ECO:0008006" key="4">
    <source>
        <dbReference type="Google" id="ProtNLM"/>
    </source>
</evidence>
<feature type="region of interest" description="Disordered" evidence="1">
    <location>
        <begin position="1"/>
        <end position="22"/>
    </location>
</feature>
<organism evidence="2 3">
    <name type="scientific">Catenulispora yoronensis</name>
    <dbReference type="NCBI Taxonomy" id="450799"/>
    <lineage>
        <taxon>Bacteria</taxon>
        <taxon>Bacillati</taxon>
        <taxon>Actinomycetota</taxon>
        <taxon>Actinomycetes</taxon>
        <taxon>Catenulisporales</taxon>
        <taxon>Catenulisporaceae</taxon>
        <taxon>Catenulispora</taxon>
    </lineage>
</organism>
<evidence type="ECO:0000313" key="2">
    <source>
        <dbReference type="EMBL" id="GAA2021257.1"/>
    </source>
</evidence>
<evidence type="ECO:0000256" key="1">
    <source>
        <dbReference type="SAM" id="MobiDB-lite"/>
    </source>
</evidence>
<protein>
    <recommendedName>
        <fullName evidence="4">HTH cro/C1-type domain-containing protein</fullName>
    </recommendedName>
</protein>
<sequence>MAGIAHGNRQQREQLRRKMEDANCPPQQIADEMIIRWRFRPRQAWRHAYGWTQDEVAARYNSATGNSAAPMTGKRISDYEAWPFGGVKPSLNALAILADIYTTHPWRLVDFTDREAMTSSDRIALDPQRQLRVSFKSEQDLKHDQSLITNSATPGLTNYGLDDLVRVGEVLYLIFDEFATYTNCYLDLVTRDTYSHREINELLQILNGLIRKFVSPDAGWIDVAVPVAINGPMAATPLVEGLKDDTRWLQVLYSSVRRTSRPILIPIEVNGTPWRGSGNAFVSQGMDYVGRFGGLYRGIEYDLPADTLEKIESRYEYWREECYFAALLALAILSPDKESQESIGVLNINFLREDPIGFNDTLSPQKSVAVVNLLEPALQVLARAIEKQTQQKGDRS</sequence>
<dbReference type="RefSeq" id="WP_344665019.1">
    <property type="nucleotide sequence ID" value="NZ_BAAAQN010000007.1"/>
</dbReference>
<keyword evidence="3" id="KW-1185">Reference proteome</keyword>
<reference evidence="2 3" key="1">
    <citation type="journal article" date="2019" name="Int. J. Syst. Evol. Microbiol.">
        <title>The Global Catalogue of Microorganisms (GCM) 10K type strain sequencing project: providing services to taxonomists for standard genome sequencing and annotation.</title>
        <authorList>
            <consortium name="The Broad Institute Genomics Platform"/>
            <consortium name="The Broad Institute Genome Sequencing Center for Infectious Disease"/>
            <person name="Wu L."/>
            <person name="Ma J."/>
        </authorList>
    </citation>
    <scope>NUCLEOTIDE SEQUENCE [LARGE SCALE GENOMIC DNA]</scope>
    <source>
        <strain evidence="2 3">JCM 16014</strain>
    </source>
</reference>
<comment type="caution">
    <text evidence="2">The sequence shown here is derived from an EMBL/GenBank/DDBJ whole genome shotgun (WGS) entry which is preliminary data.</text>
</comment>
<gene>
    <name evidence="2" type="ORF">GCM10009839_17710</name>
</gene>
<feature type="compositionally biased region" description="Basic and acidic residues" evidence="1">
    <location>
        <begin position="10"/>
        <end position="21"/>
    </location>
</feature>
<dbReference type="EMBL" id="BAAAQN010000007">
    <property type="protein sequence ID" value="GAA2021257.1"/>
    <property type="molecule type" value="Genomic_DNA"/>
</dbReference>
<dbReference type="Proteomes" id="UP001500751">
    <property type="component" value="Unassembled WGS sequence"/>
</dbReference>
<name>A0ABN2TUI2_9ACTN</name>
<proteinExistence type="predicted"/>
<evidence type="ECO:0000313" key="3">
    <source>
        <dbReference type="Proteomes" id="UP001500751"/>
    </source>
</evidence>
<dbReference type="InterPro" id="IPR001387">
    <property type="entry name" value="Cro/C1-type_HTH"/>
</dbReference>
<dbReference type="CDD" id="cd00093">
    <property type="entry name" value="HTH_XRE"/>
    <property type="match status" value="1"/>
</dbReference>